<proteinExistence type="predicted"/>
<dbReference type="AlphaFoldDB" id="A0A9K3HA36"/>
<organism evidence="1 2">
    <name type="scientific">Helianthus annuus</name>
    <name type="common">Common sunflower</name>
    <dbReference type="NCBI Taxonomy" id="4232"/>
    <lineage>
        <taxon>Eukaryota</taxon>
        <taxon>Viridiplantae</taxon>
        <taxon>Streptophyta</taxon>
        <taxon>Embryophyta</taxon>
        <taxon>Tracheophyta</taxon>
        <taxon>Spermatophyta</taxon>
        <taxon>Magnoliopsida</taxon>
        <taxon>eudicotyledons</taxon>
        <taxon>Gunneridae</taxon>
        <taxon>Pentapetalae</taxon>
        <taxon>asterids</taxon>
        <taxon>campanulids</taxon>
        <taxon>Asterales</taxon>
        <taxon>Asteraceae</taxon>
        <taxon>Asteroideae</taxon>
        <taxon>Heliantheae alliance</taxon>
        <taxon>Heliantheae</taxon>
        <taxon>Helianthus</taxon>
    </lineage>
</organism>
<protein>
    <submittedName>
        <fullName evidence="1">Glutaredoxin, Thioredoxin-like superfamily</fullName>
    </submittedName>
</protein>
<dbReference type="PANTHER" id="PTHR45669">
    <property type="entry name" value="GLUTAREDOXIN DOMAIN-CONTAINING CYSTEINE-RICH PROTEIN CG12206-RELATED"/>
    <property type="match status" value="1"/>
</dbReference>
<dbReference type="EMBL" id="MNCJ02000328">
    <property type="protein sequence ID" value="KAF5772540.1"/>
    <property type="molecule type" value="Genomic_DNA"/>
</dbReference>
<gene>
    <name evidence="1" type="ORF">HanXRQr2_Chr13g0578231</name>
</gene>
<dbReference type="SUPFAM" id="SSF52833">
    <property type="entry name" value="Thioredoxin-like"/>
    <property type="match status" value="1"/>
</dbReference>
<dbReference type="InterPro" id="IPR036249">
    <property type="entry name" value="Thioredoxin-like_sf"/>
</dbReference>
<dbReference type="Gene3D" id="3.40.30.10">
    <property type="entry name" value="Glutaredoxin"/>
    <property type="match status" value="1"/>
</dbReference>
<evidence type="ECO:0000313" key="1">
    <source>
        <dbReference type="EMBL" id="KAF5772540.1"/>
    </source>
</evidence>
<name>A0A9K3HA36_HELAN</name>
<keyword evidence="2" id="KW-1185">Reference proteome</keyword>
<dbReference type="PANTHER" id="PTHR45669:SF18">
    <property type="entry name" value="GLUTAREDOXIN FAMILY PROTEIN"/>
    <property type="match status" value="1"/>
</dbReference>
<accession>A0A9K3HA36</accession>
<reference evidence="1" key="1">
    <citation type="journal article" date="2017" name="Nature">
        <title>The sunflower genome provides insights into oil metabolism, flowering and Asterid evolution.</title>
        <authorList>
            <person name="Badouin H."/>
            <person name="Gouzy J."/>
            <person name="Grassa C.J."/>
            <person name="Murat F."/>
            <person name="Staton S.E."/>
            <person name="Cottret L."/>
            <person name="Lelandais-Briere C."/>
            <person name="Owens G.L."/>
            <person name="Carrere S."/>
            <person name="Mayjonade B."/>
            <person name="Legrand L."/>
            <person name="Gill N."/>
            <person name="Kane N.C."/>
            <person name="Bowers J.E."/>
            <person name="Hubner S."/>
            <person name="Bellec A."/>
            <person name="Berard A."/>
            <person name="Berges H."/>
            <person name="Blanchet N."/>
            <person name="Boniface M.C."/>
            <person name="Brunel D."/>
            <person name="Catrice O."/>
            <person name="Chaidir N."/>
            <person name="Claudel C."/>
            <person name="Donnadieu C."/>
            <person name="Faraut T."/>
            <person name="Fievet G."/>
            <person name="Helmstetter N."/>
            <person name="King M."/>
            <person name="Knapp S.J."/>
            <person name="Lai Z."/>
            <person name="Le Paslier M.C."/>
            <person name="Lippi Y."/>
            <person name="Lorenzon L."/>
            <person name="Mandel J.R."/>
            <person name="Marage G."/>
            <person name="Marchand G."/>
            <person name="Marquand E."/>
            <person name="Bret-Mestries E."/>
            <person name="Morien E."/>
            <person name="Nambeesan S."/>
            <person name="Nguyen T."/>
            <person name="Pegot-Espagnet P."/>
            <person name="Pouilly N."/>
            <person name="Raftis F."/>
            <person name="Sallet E."/>
            <person name="Schiex T."/>
            <person name="Thomas J."/>
            <person name="Vandecasteele C."/>
            <person name="Vares D."/>
            <person name="Vear F."/>
            <person name="Vautrin S."/>
            <person name="Crespi M."/>
            <person name="Mangin B."/>
            <person name="Burke J.M."/>
            <person name="Salse J."/>
            <person name="Munos S."/>
            <person name="Vincourt P."/>
            <person name="Rieseberg L.H."/>
            <person name="Langlade N.B."/>
        </authorList>
    </citation>
    <scope>NUCLEOTIDE SEQUENCE</scope>
    <source>
        <tissue evidence="1">Leaves</tissue>
    </source>
</reference>
<evidence type="ECO:0000313" key="2">
    <source>
        <dbReference type="Proteomes" id="UP000215914"/>
    </source>
</evidence>
<dbReference type="PROSITE" id="PS51354">
    <property type="entry name" value="GLUTAREDOXIN_2"/>
    <property type="match status" value="1"/>
</dbReference>
<sequence>MDSSYKKELQGVFEGKGFSLPQLFVRGEHIGGADEIKRLHEEGKLFDLMKGFPVMDPGFVCRNCGVVRFVP</sequence>
<comment type="caution">
    <text evidence="1">The sequence shown here is derived from an EMBL/GenBank/DDBJ whole genome shotgun (WGS) entry which is preliminary data.</text>
</comment>
<dbReference type="Proteomes" id="UP000215914">
    <property type="component" value="Unassembled WGS sequence"/>
</dbReference>
<dbReference type="Gramene" id="mRNA:HanXRQr2_Chr13g0578231">
    <property type="protein sequence ID" value="CDS:HanXRQr2_Chr13g0578231.1"/>
    <property type="gene ID" value="HanXRQr2_Chr13g0578231"/>
</dbReference>
<reference evidence="1" key="2">
    <citation type="submission" date="2020-06" db="EMBL/GenBank/DDBJ databases">
        <title>Helianthus annuus Genome sequencing and assembly Release 2.</title>
        <authorList>
            <person name="Gouzy J."/>
            <person name="Langlade N."/>
            <person name="Munos S."/>
        </authorList>
    </citation>
    <scope>NUCLEOTIDE SEQUENCE</scope>
    <source>
        <tissue evidence="1">Leaves</tissue>
    </source>
</reference>